<name>A0A5C4V6A9_9ACTN</name>
<reference evidence="1 2" key="1">
    <citation type="submission" date="2019-10" db="EMBL/GenBank/DDBJ databases">
        <title>Nonomuraea sp. nov., isolated from Phyllanthus amarus.</title>
        <authorList>
            <person name="Klykleung N."/>
            <person name="Tanasupawat S."/>
        </authorList>
    </citation>
    <scope>NUCLEOTIDE SEQUENCE [LARGE SCALE GENOMIC DNA]</scope>
    <source>
        <strain evidence="1 2">PA1-10</strain>
    </source>
</reference>
<proteinExistence type="predicted"/>
<protein>
    <submittedName>
        <fullName evidence="1">Uncharacterized protein</fullName>
    </submittedName>
</protein>
<accession>A0A5C4V6A9</accession>
<dbReference type="OrthoDB" id="3397450at2"/>
<gene>
    <name evidence="1" type="ORF">FH608_046680</name>
</gene>
<sequence length="278" mass="30007">MADRPDFGVLLTRLLDYRQTDIAWLASVSGIPESELRSVSDGAPPSPSQLHDLAGALGFHAADLFVIADLPVPETLTPCEPAAGSTLSRLVRVTMALPEDQRTYLHETVERLPQLPRVCPADPPRTYYQGDGGFGEMLVTMLCINRNLHSPVAAAKILALLTQGRVYLSPSTLHSIAAGRAPLNPIWLAGFATTLGIPAGDLAAVTRVDLSEAVLSHDPLAAEMATLLWGCRRLTAHQIERVCTEAEAMLLAVPDNASSDDWNFVHHQGGTWWGAPRR</sequence>
<organism evidence="1 2">
    <name type="scientific">Nonomuraea phyllanthi</name>
    <dbReference type="NCBI Taxonomy" id="2219224"/>
    <lineage>
        <taxon>Bacteria</taxon>
        <taxon>Bacillati</taxon>
        <taxon>Actinomycetota</taxon>
        <taxon>Actinomycetes</taxon>
        <taxon>Streptosporangiales</taxon>
        <taxon>Streptosporangiaceae</taxon>
        <taxon>Nonomuraea</taxon>
    </lineage>
</organism>
<dbReference type="Proteomes" id="UP000312512">
    <property type="component" value="Unassembled WGS sequence"/>
</dbReference>
<evidence type="ECO:0000313" key="1">
    <source>
        <dbReference type="EMBL" id="KAB8186975.1"/>
    </source>
</evidence>
<dbReference type="RefSeq" id="WP_139637639.1">
    <property type="nucleotide sequence ID" value="NZ_VDLX02000028.1"/>
</dbReference>
<keyword evidence="2" id="KW-1185">Reference proteome</keyword>
<evidence type="ECO:0000313" key="2">
    <source>
        <dbReference type="Proteomes" id="UP000312512"/>
    </source>
</evidence>
<dbReference type="EMBL" id="VDLX02000028">
    <property type="protein sequence ID" value="KAB8186975.1"/>
    <property type="molecule type" value="Genomic_DNA"/>
</dbReference>
<dbReference type="AlphaFoldDB" id="A0A5C4V6A9"/>
<comment type="caution">
    <text evidence="1">The sequence shown here is derived from an EMBL/GenBank/DDBJ whole genome shotgun (WGS) entry which is preliminary data.</text>
</comment>